<feature type="transmembrane region" description="Helical" evidence="1">
    <location>
        <begin position="43"/>
        <end position="64"/>
    </location>
</feature>
<protein>
    <recommendedName>
        <fullName evidence="4">EamA domain-containing protein</fullName>
    </recommendedName>
</protein>
<dbReference type="InterPro" id="IPR037185">
    <property type="entry name" value="EmrE-like"/>
</dbReference>
<keyword evidence="1" id="KW-1133">Transmembrane helix</keyword>
<accession>A0ABU6K0Y0</accession>
<evidence type="ECO:0008006" key="4">
    <source>
        <dbReference type="Google" id="ProtNLM"/>
    </source>
</evidence>
<evidence type="ECO:0000313" key="2">
    <source>
        <dbReference type="EMBL" id="MEC5385592.1"/>
    </source>
</evidence>
<sequence>MSVFQIILILFTVLLLSVGQILFKLASNDIVLTVDGLLPSLLSFKLLIAFAVYSGATVLWLIALKDVPLRAAYPFAALAFFLVPTLAHFLLGEPLGWNTYIGASIIAFGVIISVSK</sequence>
<name>A0ABU6K0Y0_9RHOO</name>
<dbReference type="EMBL" id="JAYXHS010000001">
    <property type="protein sequence ID" value="MEC5385592.1"/>
    <property type="molecule type" value="Genomic_DNA"/>
</dbReference>
<reference evidence="2 3" key="1">
    <citation type="submission" date="2024-01" db="EMBL/GenBank/DDBJ databases">
        <title>Uliginosibacterium soil sp. nov.</title>
        <authorList>
            <person name="Lv Y."/>
        </authorList>
    </citation>
    <scope>NUCLEOTIDE SEQUENCE [LARGE SCALE GENOMIC DNA]</scope>
    <source>
        <strain evidence="2 3">H3</strain>
    </source>
</reference>
<evidence type="ECO:0000256" key="1">
    <source>
        <dbReference type="SAM" id="Phobius"/>
    </source>
</evidence>
<keyword evidence="1" id="KW-0812">Transmembrane</keyword>
<dbReference type="RefSeq" id="WP_327598543.1">
    <property type="nucleotide sequence ID" value="NZ_JAYXHS010000001.1"/>
</dbReference>
<dbReference type="Gene3D" id="1.10.3730.20">
    <property type="match status" value="1"/>
</dbReference>
<keyword evidence="3" id="KW-1185">Reference proteome</keyword>
<comment type="caution">
    <text evidence="2">The sequence shown here is derived from an EMBL/GenBank/DDBJ whole genome shotgun (WGS) entry which is preliminary data.</text>
</comment>
<evidence type="ECO:0000313" key="3">
    <source>
        <dbReference type="Proteomes" id="UP001331561"/>
    </source>
</evidence>
<dbReference type="Proteomes" id="UP001331561">
    <property type="component" value="Unassembled WGS sequence"/>
</dbReference>
<organism evidence="2 3">
    <name type="scientific">Uliginosibacterium silvisoli</name>
    <dbReference type="NCBI Taxonomy" id="3114758"/>
    <lineage>
        <taxon>Bacteria</taxon>
        <taxon>Pseudomonadati</taxon>
        <taxon>Pseudomonadota</taxon>
        <taxon>Betaproteobacteria</taxon>
        <taxon>Rhodocyclales</taxon>
        <taxon>Zoogloeaceae</taxon>
        <taxon>Uliginosibacterium</taxon>
    </lineage>
</organism>
<dbReference type="SUPFAM" id="SSF103481">
    <property type="entry name" value="Multidrug resistance efflux transporter EmrE"/>
    <property type="match status" value="1"/>
</dbReference>
<keyword evidence="1" id="KW-0472">Membrane</keyword>
<feature type="transmembrane region" description="Helical" evidence="1">
    <location>
        <begin position="71"/>
        <end position="91"/>
    </location>
</feature>
<proteinExistence type="predicted"/>
<gene>
    <name evidence="2" type="ORF">VVD49_07640</name>
</gene>
<feature type="transmembrane region" description="Helical" evidence="1">
    <location>
        <begin position="97"/>
        <end position="115"/>
    </location>
</feature>